<dbReference type="PANTHER" id="PTHR37315:SF1">
    <property type="entry name" value="UPF0311 PROTEIN BLR7842"/>
    <property type="match status" value="1"/>
</dbReference>
<proteinExistence type="inferred from homology"/>
<organism evidence="2 3">
    <name type="scientific">Nocardia abscessus</name>
    <dbReference type="NCBI Taxonomy" id="120957"/>
    <lineage>
        <taxon>Bacteria</taxon>
        <taxon>Bacillati</taxon>
        <taxon>Actinomycetota</taxon>
        <taxon>Actinomycetes</taxon>
        <taxon>Mycobacteriales</taxon>
        <taxon>Nocardiaceae</taxon>
        <taxon>Nocardia</taxon>
    </lineage>
</organism>
<keyword evidence="3" id="KW-1185">Reference proteome</keyword>
<name>A0ABS0CJ73_9NOCA</name>
<dbReference type="RefSeq" id="WP_195036410.1">
    <property type="nucleotide sequence ID" value="NZ_JADLRE010000044.1"/>
</dbReference>
<dbReference type="Pfam" id="PF11578">
    <property type="entry name" value="DUF3237"/>
    <property type="match status" value="1"/>
</dbReference>
<comment type="similarity">
    <text evidence="1">Belongs to the UPF0311 family.</text>
</comment>
<reference evidence="2 3" key="1">
    <citation type="submission" date="2020-10" db="EMBL/GenBank/DDBJ databases">
        <title>Identification of Nocardia species via Next-generation sequencing and recognition of intraspecies genetic diversity.</title>
        <authorList>
            <person name="Li P."/>
            <person name="Li P."/>
            <person name="Lu B."/>
        </authorList>
    </citation>
    <scope>NUCLEOTIDE SEQUENCE [LARGE SCALE GENOMIC DNA]</scope>
    <source>
        <strain evidence="2 3">N-11</strain>
    </source>
</reference>
<evidence type="ECO:0000313" key="3">
    <source>
        <dbReference type="Proteomes" id="UP000807309"/>
    </source>
</evidence>
<comment type="caution">
    <text evidence="2">The sequence shown here is derived from an EMBL/GenBank/DDBJ whole genome shotgun (WGS) entry which is preliminary data.</text>
</comment>
<dbReference type="HAMAP" id="MF_00775">
    <property type="entry name" value="UPF0311"/>
    <property type="match status" value="1"/>
</dbReference>
<protein>
    <recommendedName>
        <fullName evidence="1">UPF0311 protein IU470_31380</fullName>
    </recommendedName>
</protein>
<dbReference type="EMBL" id="JADLRE010000044">
    <property type="protein sequence ID" value="MBF6229577.1"/>
    <property type="molecule type" value="Genomic_DNA"/>
</dbReference>
<gene>
    <name evidence="2" type="ORF">IU470_31380</name>
</gene>
<sequence>MDARVKDVAGIETRQLFDVVVDLAPPLGIGNGRVLFGAAGGSFEGPRLRGAVVPGGGDWALFRQDGSMTLDVRLTLRTDDDALVLMTYGGRWTMPEDVRDRLGDPATRHLVDPGRYYFRTAPVFETGARNYLWLNDIVCVGSGYPVEGGIAYRVFEVV</sequence>
<accession>A0ABS0CJ73</accession>
<dbReference type="InterPro" id="IPR020915">
    <property type="entry name" value="UPF0311"/>
</dbReference>
<dbReference type="Proteomes" id="UP000807309">
    <property type="component" value="Unassembled WGS sequence"/>
</dbReference>
<dbReference type="PANTHER" id="PTHR37315">
    <property type="entry name" value="UPF0311 PROTEIN BLR7842"/>
    <property type="match status" value="1"/>
</dbReference>
<evidence type="ECO:0000256" key="1">
    <source>
        <dbReference type="HAMAP-Rule" id="MF_00775"/>
    </source>
</evidence>
<dbReference type="Gene3D" id="2.40.160.20">
    <property type="match status" value="1"/>
</dbReference>
<evidence type="ECO:0000313" key="2">
    <source>
        <dbReference type="EMBL" id="MBF6229577.1"/>
    </source>
</evidence>